<dbReference type="EC" id="6.3.4.19" evidence="8"/>
<keyword evidence="3 8" id="KW-0436">Ligase</keyword>
<comment type="function">
    <text evidence="8">Ligates lysine onto the cytidine present at position 34 of the AUA codon-specific tRNA(Ile) that contains the anticodon CAU, in an ATP-dependent manner. Cytidine is converted to lysidine, thus changing the amino acid specificity of the tRNA from methionine to isoleucine.</text>
</comment>
<dbReference type="InterPro" id="IPR011063">
    <property type="entry name" value="TilS/TtcA_N"/>
</dbReference>
<feature type="binding site" evidence="8">
    <location>
        <begin position="45"/>
        <end position="50"/>
    </location>
    <ligand>
        <name>ATP</name>
        <dbReference type="ChEBI" id="CHEBI:30616"/>
    </ligand>
</feature>
<dbReference type="AlphaFoldDB" id="A0A7C3UWK0"/>
<evidence type="ECO:0000256" key="3">
    <source>
        <dbReference type="ARBA" id="ARBA00022598"/>
    </source>
</evidence>
<keyword evidence="6 8" id="KW-0067">ATP-binding</keyword>
<dbReference type="Pfam" id="PF11734">
    <property type="entry name" value="TilS_C"/>
    <property type="match status" value="1"/>
</dbReference>
<dbReference type="NCBIfam" id="TIGR02433">
    <property type="entry name" value="lysidine_TilS_C"/>
    <property type="match status" value="1"/>
</dbReference>
<accession>A0A7C3UWK0</accession>
<evidence type="ECO:0000313" key="10">
    <source>
        <dbReference type="EMBL" id="HGF33318.1"/>
    </source>
</evidence>
<dbReference type="Gene3D" id="1.20.59.20">
    <property type="match status" value="1"/>
</dbReference>
<dbReference type="InterPro" id="IPR015262">
    <property type="entry name" value="tRNA_Ile_lys_synt_subst-bd"/>
</dbReference>
<protein>
    <recommendedName>
        <fullName evidence="8">tRNA(Ile)-lysidine synthase</fullName>
        <ecNumber evidence="8">6.3.4.19</ecNumber>
    </recommendedName>
    <alternativeName>
        <fullName evidence="8">tRNA(Ile)-2-lysyl-cytidine synthase</fullName>
    </alternativeName>
    <alternativeName>
        <fullName evidence="8">tRNA(Ile)-lysidine synthetase</fullName>
    </alternativeName>
</protein>
<comment type="caution">
    <text evidence="10">The sequence shown here is derived from an EMBL/GenBank/DDBJ whole genome shotgun (WGS) entry which is preliminary data.</text>
</comment>
<dbReference type="NCBIfam" id="TIGR02432">
    <property type="entry name" value="lysidine_TilS_N"/>
    <property type="match status" value="1"/>
</dbReference>
<dbReference type="GO" id="GO:0005524">
    <property type="term" value="F:ATP binding"/>
    <property type="evidence" value="ECO:0007669"/>
    <property type="project" value="UniProtKB-UniRule"/>
</dbReference>
<comment type="similarity">
    <text evidence="8">Belongs to the tRNA(Ile)-lysidine synthase family.</text>
</comment>
<evidence type="ECO:0000259" key="9">
    <source>
        <dbReference type="SMART" id="SM00977"/>
    </source>
</evidence>
<dbReference type="SUPFAM" id="SSF56037">
    <property type="entry name" value="PheT/TilS domain"/>
    <property type="match status" value="1"/>
</dbReference>
<dbReference type="InterPro" id="IPR012796">
    <property type="entry name" value="Lysidine-tRNA-synth_C"/>
</dbReference>
<evidence type="ECO:0000256" key="2">
    <source>
        <dbReference type="ARBA" id="ARBA00022490"/>
    </source>
</evidence>
<gene>
    <name evidence="8 10" type="primary">tilS</name>
    <name evidence="10" type="ORF">ENW96_02870</name>
</gene>
<dbReference type="SMART" id="SM00977">
    <property type="entry name" value="TilS_C"/>
    <property type="match status" value="1"/>
</dbReference>
<comment type="domain">
    <text evidence="8">The N-terminal region contains the highly conserved SGGXDS motif, predicted to be a P-loop motif involved in ATP binding.</text>
</comment>
<proteinExistence type="inferred from homology"/>
<dbReference type="CDD" id="cd01992">
    <property type="entry name" value="TilS_N"/>
    <property type="match status" value="1"/>
</dbReference>
<dbReference type="InterPro" id="IPR014729">
    <property type="entry name" value="Rossmann-like_a/b/a_fold"/>
</dbReference>
<evidence type="ECO:0000256" key="1">
    <source>
        <dbReference type="ARBA" id="ARBA00004496"/>
    </source>
</evidence>
<dbReference type="Pfam" id="PF01171">
    <property type="entry name" value="ATP_bind_3"/>
    <property type="match status" value="1"/>
</dbReference>
<keyword evidence="4 8" id="KW-0819">tRNA processing</keyword>
<organism evidence="10">
    <name type="scientific">Desulfobacca acetoxidans</name>
    <dbReference type="NCBI Taxonomy" id="60893"/>
    <lineage>
        <taxon>Bacteria</taxon>
        <taxon>Pseudomonadati</taxon>
        <taxon>Thermodesulfobacteriota</taxon>
        <taxon>Desulfobaccia</taxon>
        <taxon>Desulfobaccales</taxon>
        <taxon>Desulfobaccaceae</taxon>
        <taxon>Desulfobacca</taxon>
    </lineage>
</organism>
<sequence>MSPRNPLIQPLFEPADPDLFLPAVRRFVRGEELFKPGLRVLAAVSGGPDSVALLHTLVRLGPDWGLHLGVAHFNHGLRGRDSQEDAAFVAGLAQGLDLPLHLGEGDVRGLARTQKISLQMAARRLRLAFLEQIRRAQRYDLVALGHTADDQVELFFLRLLRGAGPEGIKGMWPCSRRLVRPLLAVGKGVALAWLQREKLPYREDLSNLSRNYLRNRIRLDLMPLLQRDYNPRLKAAVWRLMALLQEDERSLGDAVDRAWEAAGTWVAPDYAALSLPRLLALSPALQTRLLRRTLGGFLSHQEITADQVQNLLDLAQGKKSGGLISFTTCRVARAGSELHLFPALPPPPAPNISLLQGPGAMLAAGDWRLEARFLTEPRPSQPPESPDLVWLDADRVSFPLGLRPVLPGDRFWPEGAKGARKMQDFLVDARIPRWLRPYLPLVLSEERIIWVPGLRRAEPVKITPRTSRLLELSLSPATPAAARIRELLLAFARRTVRRA</sequence>
<feature type="domain" description="Lysidine-tRNA(Ile) synthetase C-terminal" evidence="9">
    <location>
        <begin position="400"/>
        <end position="472"/>
    </location>
</feature>
<dbReference type="HAMAP" id="MF_01161">
    <property type="entry name" value="tRNA_Ile_lys_synt"/>
    <property type="match status" value="1"/>
</dbReference>
<evidence type="ECO:0000256" key="4">
    <source>
        <dbReference type="ARBA" id="ARBA00022694"/>
    </source>
</evidence>
<dbReference type="GO" id="GO:0006400">
    <property type="term" value="P:tRNA modification"/>
    <property type="evidence" value="ECO:0007669"/>
    <property type="project" value="UniProtKB-UniRule"/>
</dbReference>
<evidence type="ECO:0000256" key="8">
    <source>
        <dbReference type="HAMAP-Rule" id="MF_01161"/>
    </source>
</evidence>
<keyword evidence="5 8" id="KW-0547">Nucleotide-binding</keyword>
<dbReference type="Pfam" id="PF09179">
    <property type="entry name" value="TilS"/>
    <property type="match status" value="1"/>
</dbReference>
<comment type="catalytic activity">
    <reaction evidence="7 8">
        <text>cytidine(34) in tRNA(Ile2) + L-lysine + ATP = lysidine(34) in tRNA(Ile2) + AMP + diphosphate + H(+)</text>
        <dbReference type="Rhea" id="RHEA:43744"/>
        <dbReference type="Rhea" id="RHEA-COMP:10625"/>
        <dbReference type="Rhea" id="RHEA-COMP:10670"/>
        <dbReference type="ChEBI" id="CHEBI:15378"/>
        <dbReference type="ChEBI" id="CHEBI:30616"/>
        <dbReference type="ChEBI" id="CHEBI:32551"/>
        <dbReference type="ChEBI" id="CHEBI:33019"/>
        <dbReference type="ChEBI" id="CHEBI:82748"/>
        <dbReference type="ChEBI" id="CHEBI:83665"/>
        <dbReference type="ChEBI" id="CHEBI:456215"/>
        <dbReference type="EC" id="6.3.4.19"/>
    </reaction>
</comment>
<evidence type="ECO:0000256" key="6">
    <source>
        <dbReference type="ARBA" id="ARBA00022840"/>
    </source>
</evidence>
<evidence type="ECO:0000256" key="5">
    <source>
        <dbReference type="ARBA" id="ARBA00022741"/>
    </source>
</evidence>
<dbReference type="PANTHER" id="PTHR43033">
    <property type="entry name" value="TRNA(ILE)-LYSIDINE SYNTHASE-RELATED"/>
    <property type="match status" value="1"/>
</dbReference>
<comment type="subcellular location">
    <subcellularLocation>
        <location evidence="1 8">Cytoplasm</location>
    </subcellularLocation>
</comment>
<dbReference type="SUPFAM" id="SSF52402">
    <property type="entry name" value="Adenine nucleotide alpha hydrolases-like"/>
    <property type="match status" value="1"/>
</dbReference>
<name>A0A7C3UWK0_9BACT</name>
<reference evidence="10" key="1">
    <citation type="journal article" date="2020" name="mSystems">
        <title>Genome- and Community-Level Interaction Insights into Carbon Utilization and Element Cycling Functions of Hydrothermarchaeota in Hydrothermal Sediment.</title>
        <authorList>
            <person name="Zhou Z."/>
            <person name="Liu Y."/>
            <person name="Xu W."/>
            <person name="Pan J."/>
            <person name="Luo Z.H."/>
            <person name="Li M."/>
        </authorList>
    </citation>
    <scope>NUCLEOTIDE SEQUENCE [LARGE SCALE GENOMIC DNA]</scope>
    <source>
        <strain evidence="10">SpSt-897</strain>
    </source>
</reference>
<evidence type="ECO:0000256" key="7">
    <source>
        <dbReference type="ARBA" id="ARBA00048539"/>
    </source>
</evidence>
<dbReference type="EMBL" id="DTMF01000073">
    <property type="protein sequence ID" value="HGF33318.1"/>
    <property type="molecule type" value="Genomic_DNA"/>
</dbReference>
<dbReference type="Gene3D" id="3.40.50.620">
    <property type="entry name" value="HUPs"/>
    <property type="match status" value="1"/>
</dbReference>
<dbReference type="SUPFAM" id="SSF82829">
    <property type="entry name" value="MesJ substrate recognition domain-like"/>
    <property type="match status" value="1"/>
</dbReference>
<dbReference type="InterPro" id="IPR012094">
    <property type="entry name" value="tRNA_Ile_lys_synt"/>
</dbReference>
<dbReference type="GO" id="GO:0032267">
    <property type="term" value="F:tRNA(Ile)-lysidine synthase activity"/>
    <property type="evidence" value="ECO:0007669"/>
    <property type="project" value="UniProtKB-EC"/>
</dbReference>
<dbReference type="InterPro" id="IPR012795">
    <property type="entry name" value="tRNA_Ile_lys_synt_N"/>
</dbReference>
<keyword evidence="2 8" id="KW-0963">Cytoplasm</keyword>
<dbReference type="PANTHER" id="PTHR43033:SF1">
    <property type="entry name" value="TRNA(ILE)-LYSIDINE SYNTHASE-RELATED"/>
    <property type="match status" value="1"/>
</dbReference>
<dbReference type="GO" id="GO:0005737">
    <property type="term" value="C:cytoplasm"/>
    <property type="evidence" value="ECO:0007669"/>
    <property type="project" value="UniProtKB-SubCell"/>
</dbReference>